<feature type="region of interest" description="Disordered" evidence="1">
    <location>
        <begin position="174"/>
        <end position="248"/>
    </location>
</feature>
<sequence>MPNEWDFVFPNAGDPSNRTQRSERFFVGRSLLAGESAVPGREPPQTSSLAWAASDWRVRAPLHGTKPWMATCAALPWRSLARCVWRAGQVATSRGRIMDGQAAWLFGLALVSLIWTTMESTMSNEKTSAPPASPPPPGDTSPTRDIPETSLKCLMIAPPRLSCLGQRKAAATPEMGGLTRHQRDCAFRPPVRGRPTSNQPNGRSLAGGNIRRRRTDSPSVRRPVTTATVIGSSNPYGRKNRGQRCNHHARHGNCRMPFASDQKISFGFWAAATAEEVMEAV</sequence>
<organism evidence="2 3">
    <name type="scientific">Colletotrichum sojae</name>
    <dbReference type="NCBI Taxonomy" id="2175907"/>
    <lineage>
        <taxon>Eukaryota</taxon>
        <taxon>Fungi</taxon>
        <taxon>Dikarya</taxon>
        <taxon>Ascomycota</taxon>
        <taxon>Pezizomycotina</taxon>
        <taxon>Sordariomycetes</taxon>
        <taxon>Hypocreomycetidae</taxon>
        <taxon>Glomerellales</taxon>
        <taxon>Glomerellaceae</taxon>
        <taxon>Colletotrichum</taxon>
        <taxon>Colletotrichum orchidearum species complex</taxon>
    </lineage>
</organism>
<keyword evidence="3" id="KW-1185">Reference proteome</keyword>
<reference evidence="2 3" key="1">
    <citation type="journal article" date="2020" name="Phytopathology">
        <title>Genome Sequence Resources of Colletotrichum truncatum, C. plurivorum, C. musicola, and C. sojae: Four Species Pathogenic to Soybean (Glycine max).</title>
        <authorList>
            <person name="Rogerio F."/>
            <person name="Boufleur T.R."/>
            <person name="Ciampi-Guillardi M."/>
            <person name="Sukno S.A."/>
            <person name="Thon M.R."/>
            <person name="Massola Junior N.S."/>
            <person name="Baroncelli R."/>
        </authorList>
    </citation>
    <scope>NUCLEOTIDE SEQUENCE [LARGE SCALE GENOMIC DNA]</scope>
    <source>
        <strain evidence="2 3">LFN0009</strain>
    </source>
</reference>
<accession>A0A8H6JT75</accession>
<dbReference type="AlphaFoldDB" id="A0A8H6JT75"/>
<proteinExistence type="predicted"/>
<feature type="compositionally biased region" description="Polar residues" evidence="1">
    <location>
        <begin position="225"/>
        <end position="235"/>
    </location>
</feature>
<evidence type="ECO:0000313" key="2">
    <source>
        <dbReference type="EMBL" id="KAF6818904.1"/>
    </source>
</evidence>
<comment type="caution">
    <text evidence="2">The sequence shown here is derived from an EMBL/GenBank/DDBJ whole genome shotgun (WGS) entry which is preliminary data.</text>
</comment>
<feature type="compositionally biased region" description="Basic residues" evidence="1">
    <location>
        <begin position="238"/>
        <end position="248"/>
    </location>
</feature>
<feature type="region of interest" description="Disordered" evidence="1">
    <location>
        <begin position="122"/>
        <end position="146"/>
    </location>
</feature>
<evidence type="ECO:0000256" key="1">
    <source>
        <dbReference type="SAM" id="MobiDB-lite"/>
    </source>
</evidence>
<protein>
    <submittedName>
        <fullName evidence="2">Uncharacterized protein</fullName>
    </submittedName>
</protein>
<dbReference type="Proteomes" id="UP000652219">
    <property type="component" value="Unassembled WGS sequence"/>
</dbReference>
<dbReference type="EMBL" id="WIGN01000012">
    <property type="protein sequence ID" value="KAF6818904.1"/>
    <property type="molecule type" value="Genomic_DNA"/>
</dbReference>
<name>A0A8H6JT75_9PEZI</name>
<evidence type="ECO:0000313" key="3">
    <source>
        <dbReference type="Proteomes" id="UP000652219"/>
    </source>
</evidence>
<gene>
    <name evidence="2" type="ORF">CSOJ01_01561</name>
</gene>